<dbReference type="AlphaFoldDB" id="A0A0K1JGQ1"/>
<proteinExistence type="predicted"/>
<evidence type="ECO:0000313" key="2">
    <source>
        <dbReference type="Proteomes" id="UP000066480"/>
    </source>
</evidence>
<dbReference type="EMBL" id="CP011112">
    <property type="protein sequence ID" value="AKU15902.1"/>
    <property type="molecule type" value="Genomic_DNA"/>
</dbReference>
<dbReference type="Proteomes" id="UP000066480">
    <property type="component" value="Chromosome"/>
</dbReference>
<gene>
    <name evidence="1" type="ORF">VV02_08615</name>
</gene>
<sequence>MFLIGLAVVIALTGWIIWRRTQHDPPPDGMASTTVVRTEAKGDQTALTLRYRVDGRDYTATHEVRTTSYVAQGKVAWICFKLDEPGSSRVRLPLDSLC</sequence>
<name>A0A0K1JGQ1_9MICO</name>
<dbReference type="KEGG" id="lmoi:VV02_08615"/>
<organism evidence="1 2">
    <name type="scientific">Luteipulveratus mongoliensis</name>
    <dbReference type="NCBI Taxonomy" id="571913"/>
    <lineage>
        <taxon>Bacteria</taxon>
        <taxon>Bacillati</taxon>
        <taxon>Actinomycetota</taxon>
        <taxon>Actinomycetes</taxon>
        <taxon>Micrococcales</taxon>
        <taxon>Dermacoccaceae</taxon>
        <taxon>Luteipulveratus</taxon>
    </lineage>
</organism>
<reference evidence="1 2" key="1">
    <citation type="submission" date="2015-03" db="EMBL/GenBank/DDBJ databases">
        <title>Luteipulveratus halotolerans sp. nov., a novel actinobacterium (Dermacoccaceae) from Sarawak, Malaysia.</title>
        <authorList>
            <person name="Juboi H."/>
            <person name="Basik A."/>
            <person name="Shamsul S.S."/>
            <person name="Arnold P."/>
            <person name="Schmitt E.K."/>
            <person name="Sanglier J.-J."/>
            <person name="Yeo T."/>
        </authorList>
    </citation>
    <scope>NUCLEOTIDE SEQUENCE [LARGE SCALE GENOMIC DNA]</scope>
    <source>
        <strain evidence="1 2">MN07-A0370</strain>
    </source>
</reference>
<accession>A0A0K1JGQ1</accession>
<evidence type="ECO:0008006" key="3">
    <source>
        <dbReference type="Google" id="ProtNLM"/>
    </source>
</evidence>
<keyword evidence="2" id="KW-1185">Reference proteome</keyword>
<protein>
    <recommendedName>
        <fullName evidence="3">DUF3592 domain-containing protein</fullName>
    </recommendedName>
</protein>
<evidence type="ECO:0000313" key="1">
    <source>
        <dbReference type="EMBL" id="AKU15902.1"/>
    </source>
</evidence>